<name>K1SMW9_9ZZZZ</name>
<evidence type="ECO:0000313" key="1">
    <source>
        <dbReference type="EMBL" id="EKC48641.1"/>
    </source>
</evidence>
<dbReference type="AlphaFoldDB" id="K1SMW9"/>
<proteinExistence type="predicted"/>
<organism evidence="1">
    <name type="scientific">human gut metagenome</name>
    <dbReference type="NCBI Taxonomy" id="408170"/>
    <lineage>
        <taxon>unclassified sequences</taxon>
        <taxon>metagenomes</taxon>
        <taxon>organismal metagenomes</taxon>
    </lineage>
</organism>
<dbReference type="InterPro" id="IPR021829">
    <property type="entry name" value="DUF3419"/>
</dbReference>
<dbReference type="EMBL" id="AJWZ01010379">
    <property type="protein sequence ID" value="EKC48641.1"/>
    <property type="molecule type" value="Genomic_DNA"/>
</dbReference>
<accession>K1SMW9</accession>
<dbReference type="InterPro" id="IPR029063">
    <property type="entry name" value="SAM-dependent_MTases_sf"/>
</dbReference>
<dbReference type="SUPFAM" id="SSF53335">
    <property type="entry name" value="S-adenosyl-L-methionine-dependent methyltransferases"/>
    <property type="match status" value="1"/>
</dbReference>
<sequence>MSLDLKKYEKCDIICPNKRGILMEEKDKIKILKEAEQAIKMCKVISNKSFKDFNRYWIRQDKAFQKYSQCYCFSNEILKEYYNRINFSNKDVLTVCGSGDQIIESLARGARKVDSFDSNKLTYYNLYLKIAAIKALKYDEFIKFYNLYSKDNKKYIYTELRDAIKKEDIKLFWDKFFQNDEELFTTFFLGEHNNKNIESREESAKISLTQAKNNISYLEEDTFKDVKNKINEDSITFKEMDIFDVKKKYNNKYDFINFSNIFNYVDTKKFISYIKQLLEDNLYNDGEIILDYIWEYSEKFQSFAIFLMDLYELNPNIITFNNNYNGNDAVVVKKKKRS</sequence>
<dbReference type="Pfam" id="PF11899">
    <property type="entry name" value="DUF3419"/>
    <property type="match status" value="1"/>
</dbReference>
<gene>
    <name evidence="1" type="ORF">OBE_15065</name>
</gene>
<reference evidence="1" key="1">
    <citation type="journal article" date="2013" name="Environ. Microbiol.">
        <title>Microbiota from the distal guts of lean and obese adolescents exhibit partial functional redundancy besides clear differences in community structure.</title>
        <authorList>
            <person name="Ferrer M."/>
            <person name="Ruiz A."/>
            <person name="Lanza F."/>
            <person name="Haange S.B."/>
            <person name="Oberbach A."/>
            <person name="Till H."/>
            <person name="Bargiela R."/>
            <person name="Campoy C."/>
            <person name="Segura M.T."/>
            <person name="Richter M."/>
            <person name="von Bergen M."/>
            <person name="Seifert J."/>
            <person name="Suarez A."/>
        </authorList>
    </citation>
    <scope>NUCLEOTIDE SEQUENCE</scope>
</reference>
<comment type="caution">
    <text evidence="1">The sequence shown here is derived from an EMBL/GenBank/DDBJ whole genome shotgun (WGS) entry which is preliminary data.</text>
</comment>
<protein>
    <submittedName>
        <fullName evidence="1">Uncharacterized protein</fullName>
    </submittedName>
</protein>